<dbReference type="AlphaFoldDB" id="A0A4Y9XS08"/>
<dbReference type="Proteomes" id="UP000298390">
    <property type="component" value="Unassembled WGS sequence"/>
</dbReference>
<comment type="caution">
    <text evidence="2">The sequence shown here is derived from an EMBL/GenBank/DDBJ whole genome shotgun (WGS) entry which is preliminary data.</text>
</comment>
<reference evidence="2 3" key="1">
    <citation type="submission" date="2019-01" db="EMBL/GenBank/DDBJ databases">
        <title>Genome sequencing of the rare red list fungi Fomitopsis rosea.</title>
        <authorList>
            <person name="Buettner E."/>
            <person name="Kellner H."/>
        </authorList>
    </citation>
    <scope>NUCLEOTIDE SEQUENCE [LARGE SCALE GENOMIC DNA]</scope>
    <source>
        <strain evidence="2 3">DSM 105464</strain>
    </source>
</reference>
<evidence type="ECO:0000313" key="3">
    <source>
        <dbReference type="Proteomes" id="UP000298390"/>
    </source>
</evidence>
<evidence type="ECO:0000313" key="2">
    <source>
        <dbReference type="EMBL" id="TFY52177.1"/>
    </source>
</evidence>
<dbReference type="Pfam" id="PF18759">
    <property type="entry name" value="Plavaka"/>
    <property type="match status" value="1"/>
</dbReference>
<feature type="region of interest" description="Disordered" evidence="1">
    <location>
        <begin position="246"/>
        <end position="266"/>
    </location>
</feature>
<sequence length="266" mass="29983">MTWPARDPEEALSLLKAQDNSTLTDDARARFKDLGLRPIYPPFWADLPHSNVFEWFTPDLLHQVHKGVFKDHVVKWCTAIVGEDELDARFRAMSDAPGLRHFANGISTVSQWTGREHKEMEKVFLGVLMGRAEVKVISAVRAVLDFIYLASLQSHTTETLGLLRQSLDDFHEHKQVFIELGARTLDHFNIPKLHAIDHYADMILKFGSAVSRVHIVGQESEVNSGQNCNESMIALGLQKESKERIHAPLSSRVPAPTEYNVHQTAG</sequence>
<organism evidence="2 3">
    <name type="scientific">Rhodofomes roseus</name>
    <dbReference type="NCBI Taxonomy" id="34475"/>
    <lineage>
        <taxon>Eukaryota</taxon>
        <taxon>Fungi</taxon>
        <taxon>Dikarya</taxon>
        <taxon>Basidiomycota</taxon>
        <taxon>Agaricomycotina</taxon>
        <taxon>Agaricomycetes</taxon>
        <taxon>Polyporales</taxon>
        <taxon>Rhodofomes</taxon>
    </lineage>
</organism>
<dbReference type="InterPro" id="IPR041078">
    <property type="entry name" value="Plavaka"/>
</dbReference>
<name>A0A4Y9XS08_9APHY</name>
<accession>A0A4Y9XS08</accession>
<protein>
    <submittedName>
        <fullName evidence="2">Uncharacterized protein</fullName>
    </submittedName>
</protein>
<dbReference type="STRING" id="34475.A0A4Y9XS08"/>
<evidence type="ECO:0000256" key="1">
    <source>
        <dbReference type="SAM" id="MobiDB-lite"/>
    </source>
</evidence>
<gene>
    <name evidence="2" type="ORF">EVJ58_g10158</name>
</gene>
<proteinExistence type="predicted"/>
<dbReference type="EMBL" id="SEKV01001027">
    <property type="protein sequence ID" value="TFY52177.1"/>
    <property type="molecule type" value="Genomic_DNA"/>
</dbReference>